<evidence type="ECO:0000313" key="3">
    <source>
        <dbReference type="Proteomes" id="UP001231189"/>
    </source>
</evidence>
<comment type="caution">
    <text evidence="2">The sequence shown here is derived from an EMBL/GenBank/DDBJ whole genome shotgun (WGS) entry which is preliminary data.</text>
</comment>
<protein>
    <submittedName>
        <fullName evidence="2">Uncharacterized protein</fullName>
    </submittedName>
</protein>
<dbReference type="AlphaFoldDB" id="A0AAD8W0E2"/>
<dbReference type="EMBL" id="JAUUTY010000005">
    <property type="protein sequence ID" value="KAK1630780.1"/>
    <property type="molecule type" value="Genomic_DNA"/>
</dbReference>
<gene>
    <name evidence="2" type="ORF">QYE76_005095</name>
</gene>
<proteinExistence type="predicted"/>
<evidence type="ECO:0000313" key="2">
    <source>
        <dbReference type="EMBL" id="KAK1630780.1"/>
    </source>
</evidence>
<accession>A0AAD8W0E2</accession>
<name>A0AAD8W0E2_LOLMU</name>
<sequence>MEALHKLLESLQADLKGGLASVDCKLESTQASIDATAQSLHSINSWRDGVDTQVSDLTASVHDLRKQIDRMVVGVGLSALGAPPNAPGAVGQSAHPASTTPGTTLQTWNSGQGGHGSATTHRGQTEVHSLSTPVTGTKNASMAIVPVVSSSKELATAPPPPPTEFPRFDGDNP</sequence>
<organism evidence="2 3">
    <name type="scientific">Lolium multiflorum</name>
    <name type="common">Italian ryegrass</name>
    <name type="synonym">Lolium perenne subsp. multiflorum</name>
    <dbReference type="NCBI Taxonomy" id="4521"/>
    <lineage>
        <taxon>Eukaryota</taxon>
        <taxon>Viridiplantae</taxon>
        <taxon>Streptophyta</taxon>
        <taxon>Embryophyta</taxon>
        <taxon>Tracheophyta</taxon>
        <taxon>Spermatophyta</taxon>
        <taxon>Magnoliopsida</taxon>
        <taxon>Liliopsida</taxon>
        <taxon>Poales</taxon>
        <taxon>Poaceae</taxon>
        <taxon>BOP clade</taxon>
        <taxon>Pooideae</taxon>
        <taxon>Poodae</taxon>
        <taxon>Poeae</taxon>
        <taxon>Poeae Chloroplast Group 2 (Poeae type)</taxon>
        <taxon>Loliodinae</taxon>
        <taxon>Loliinae</taxon>
        <taxon>Lolium</taxon>
    </lineage>
</organism>
<keyword evidence="3" id="KW-1185">Reference proteome</keyword>
<feature type="compositionally biased region" description="Polar residues" evidence="1">
    <location>
        <begin position="117"/>
        <end position="138"/>
    </location>
</feature>
<dbReference type="Proteomes" id="UP001231189">
    <property type="component" value="Unassembled WGS sequence"/>
</dbReference>
<feature type="region of interest" description="Disordered" evidence="1">
    <location>
        <begin position="150"/>
        <end position="173"/>
    </location>
</feature>
<reference evidence="2" key="1">
    <citation type="submission" date="2023-07" db="EMBL/GenBank/DDBJ databases">
        <title>A chromosome-level genome assembly of Lolium multiflorum.</title>
        <authorList>
            <person name="Chen Y."/>
            <person name="Copetti D."/>
            <person name="Kolliker R."/>
            <person name="Studer B."/>
        </authorList>
    </citation>
    <scope>NUCLEOTIDE SEQUENCE</scope>
    <source>
        <strain evidence="2">02402/16</strain>
        <tissue evidence="2">Leaf</tissue>
    </source>
</reference>
<feature type="compositionally biased region" description="Polar residues" evidence="1">
    <location>
        <begin position="95"/>
        <end position="110"/>
    </location>
</feature>
<evidence type="ECO:0000256" key="1">
    <source>
        <dbReference type="SAM" id="MobiDB-lite"/>
    </source>
</evidence>
<feature type="region of interest" description="Disordered" evidence="1">
    <location>
        <begin position="84"/>
        <end position="138"/>
    </location>
</feature>